<dbReference type="PANTHER" id="PTHR28026:SF9">
    <property type="entry name" value="2-HYDROXY-PALMITIC ACID DIOXYGENASE MPO1"/>
    <property type="match status" value="1"/>
</dbReference>
<protein>
    <submittedName>
        <fullName evidence="2">Uncharacterized protein</fullName>
    </submittedName>
</protein>
<gene>
    <name evidence="2" type="ORF">KI387_039293</name>
</gene>
<organism evidence="2 3">
    <name type="scientific">Taxus chinensis</name>
    <name type="common">Chinese yew</name>
    <name type="synonym">Taxus wallichiana var. chinensis</name>
    <dbReference type="NCBI Taxonomy" id="29808"/>
    <lineage>
        <taxon>Eukaryota</taxon>
        <taxon>Viridiplantae</taxon>
        <taxon>Streptophyta</taxon>
        <taxon>Embryophyta</taxon>
        <taxon>Tracheophyta</taxon>
        <taxon>Spermatophyta</taxon>
        <taxon>Pinopsida</taxon>
        <taxon>Pinidae</taxon>
        <taxon>Conifers II</taxon>
        <taxon>Cupressales</taxon>
        <taxon>Taxaceae</taxon>
        <taxon>Taxus</taxon>
    </lineage>
</organism>
<dbReference type="GO" id="GO:0016020">
    <property type="term" value="C:membrane"/>
    <property type="evidence" value="ECO:0007669"/>
    <property type="project" value="GOC"/>
</dbReference>
<proteinExistence type="predicted"/>
<reference evidence="2 3" key="1">
    <citation type="journal article" date="2021" name="Nat. Plants">
        <title>The Taxus genome provides insights into paclitaxel biosynthesis.</title>
        <authorList>
            <person name="Xiong X."/>
            <person name="Gou J."/>
            <person name="Liao Q."/>
            <person name="Li Y."/>
            <person name="Zhou Q."/>
            <person name="Bi G."/>
            <person name="Li C."/>
            <person name="Du R."/>
            <person name="Wang X."/>
            <person name="Sun T."/>
            <person name="Guo L."/>
            <person name="Liang H."/>
            <person name="Lu P."/>
            <person name="Wu Y."/>
            <person name="Zhang Z."/>
            <person name="Ro D.K."/>
            <person name="Shang Y."/>
            <person name="Huang S."/>
            <person name="Yan J."/>
        </authorList>
    </citation>
    <scope>NUCLEOTIDE SEQUENCE [LARGE SCALE GENOMIC DNA]</scope>
    <source>
        <strain evidence="2">Ta-2019</strain>
    </source>
</reference>
<evidence type="ECO:0000256" key="1">
    <source>
        <dbReference type="SAM" id="Phobius"/>
    </source>
</evidence>
<dbReference type="EMBL" id="JAHRHJ020000011">
    <property type="protein sequence ID" value="KAH9295705.1"/>
    <property type="molecule type" value="Genomic_DNA"/>
</dbReference>
<evidence type="ECO:0000313" key="3">
    <source>
        <dbReference type="Proteomes" id="UP000824469"/>
    </source>
</evidence>
<feature type="non-terminal residue" evidence="2">
    <location>
        <position position="123"/>
    </location>
</feature>
<dbReference type="GO" id="GO:0005783">
    <property type="term" value="C:endoplasmic reticulum"/>
    <property type="evidence" value="ECO:0007669"/>
    <property type="project" value="TreeGrafter"/>
</dbReference>
<comment type="caution">
    <text evidence="2">The sequence shown here is derived from an EMBL/GenBank/DDBJ whole genome shotgun (WGS) entry which is preliminary data.</text>
</comment>
<dbReference type="Proteomes" id="UP000824469">
    <property type="component" value="Unassembled WGS sequence"/>
</dbReference>
<keyword evidence="1" id="KW-1133">Transmembrane helix</keyword>
<sequence length="123" mass="13488">LVLGSFTPAIGVLPFPPGTFLCQEYMVLNLSFVTAIIYSLFYVLLDKKAGTIAAVLCLLCWVSSNALAQKLGFSLAWKVVLVSQLVCWTSQFIGHGVFEKRAPALLDNLVQAFLMAPFFVLLE</sequence>
<dbReference type="GO" id="GO:0046521">
    <property type="term" value="P:sphingoid catabolic process"/>
    <property type="evidence" value="ECO:0007669"/>
    <property type="project" value="TreeGrafter"/>
</dbReference>
<evidence type="ECO:0000313" key="2">
    <source>
        <dbReference type="EMBL" id="KAH9295705.1"/>
    </source>
</evidence>
<dbReference type="OMA" id="VCWTSQF"/>
<keyword evidence="3" id="KW-1185">Reference proteome</keyword>
<dbReference type="PANTHER" id="PTHR28026">
    <property type="entry name" value="DUF962 DOMAIN PROTEIN (AFU_ORTHOLOGUE AFUA_8G05310)"/>
    <property type="match status" value="1"/>
</dbReference>
<feature type="non-terminal residue" evidence="2">
    <location>
        <position position="1"/>
    </location>
</feature>
<accession>A0AA38FBC9</accession>
<dbReference type="InterPro" id="IPR009305">
    <property type="entry name" value="Mpo1-like"/>
</dbReference>
<dbReference type="AlphaFoldDB" id="A0AA38FBC9"/>
<dbReference type="Pfam" id="PF06127">
    <property type="entry name" value="Mpo1-like"/>
    <property type="match status" value="1"/>
</dbReference>
<keyword evidence="1" id="KW-0472">Membrane</keyword>
<keyword evidence="1" id="KW-0812">Transmembrane</keyword>
<name>A0AA38FBC9_TAXCH</name>
<feature type="transmembrane region" description="Helical" evidence="1">
    <location>
        <begin position="25"/>
        <end position="45"/>
    </location>
</feature>